<reference evidence="17" key="1">
    <citation type="journal article" date="2002" name="J. Biol. Chem.">
        <title>Elucidation of the metabolic fate of glucose in the filamentous fungus Trichoderma reesei using expressed sequence tag (EST) analysis and cDNA microarrays.</title>
        <authorList>
            <person name="Chambergo F.S."/>
            <person name="Bonaccorsi E.D."/>
            <person name="Ferreira A.J.S."/>
            <person name="Ramos A.S.P."/>
            <person name="Ferreira J.R. Jr."/>
            <person name="Abrahao-Neto J."/>
            <person name="Farah J.P.S."/>
            <person name="El-Dorry H."/>
        </authorList>
    </citation>
    <scope>NUCLEOTIDE SEQUENCE</scope>
</reference>
<dbReference type="GO" id="GO:0005507">
    <property type="term" value="F:copper ion binding"/>
    <property type="evidence" value="ECO:0007669"/>
    <property type="project" value="InterPro"/>
</dbReference>
<feature type="transmembrane region" description="Helical" evidence="14">
    <location>
        <begin position="26"/>
        <end position="45"/>
    </location>
</feature>
<evidence type="ECO:0000256" key="12">
    <source>
        <dbReference type="ARBA" id="ARBA00049512"/>
    </source>
</evidence>
<keyword evidence="4 13" id="KW-0679">Respiratory chain</keyword>
<keyword evidence="3 13" id="KW-0813">Transport</keyword>
<dbReference type="PRINTS" id="PR01166">
    <property type="entry name" value="CYCOXIDASEII"/>
</dbReference>
<dbReference type="PROSITE" id="PS50857">
    <property type="entry name" value="COX2_CUA"/>
    <property type="match status" value="1"/>
</dbReference>
<keyword evidence="6 13" id="KW-0479">Metal-binding</keyword>
<dbReference type="GeneID" id="804630"/>
<evidence type="ECO:0000256" key="1">
    <source>
        <dbReference type="ARBA" id="ARBA00004141"/>
    </source>
</evidence>
<organism evidence="17">
    <name type="scientific">Hypocrea jecorina</name>
    <name type="common">Trichoderma reesei</name>
    <dbReference type="NCBI Taxonomy" id="51453"/>
    <lineage>
        <taxon>Eukaryota</taxon>
        <taxon>Fungi</taxon>
        <taxon>Dikarya</taxon>
        <taxon>Ascomycota</taxon>
        <taxon>Pezizomycotina</taxon>
        <taxon>Sordariomycetes</taxon>
        <taxon>Hypocreomycetidae</taxon>
        <taxon>Hypocreales</taxon>
        <taxon>Hypocreaceae</taxon>
        <taxon>Trichoderma</taxon>
    </lineage>
</organism>
<dbReference type="InterPro" id="IPR004860">
    <property type="entry name" value="LAGLIDADG_dom"/>
</dbReference>
<evidence type="ECO:0000256" key="5">
    <source>
        <dbReference type="ARBA" id="ARBA00022692"/>
    </source>
</evidence>
<keyword evidence="7" id="KW-1278">Translocase</keyword>
<dbReference type="Pfam" id="PF00116">
    <property type="entry name" value="COX2"/>
    <property type="match status" value="1"/>
</dbReference>
<dbReference type="InterPro" id="IPR045187">
    <property type="entry name" value="CcO_II"/>
</dbReference>
<evidence type="ECO:0000313" key="17">
    <source>
        <dbReference type="EMBL" id="AAL74180.1"/>
    </source>
</evidence>
<evidence type="ECO:0000256" key="14">
    <source>
        <dbReference type="SAM" id="Phobius"/>
    </source>
</evidence>
<dbReference type="InterPro" id="IPR002429">
    <property type="entry name" value="CcO_II-like_C"/>
</dbReference>
<dbReference type="Gene3D" id="2.60.40.420">
    <property type="entry name" value="Cupredoxins - blue copper proteins"/>
    <property type="match status" value="1"/>
</dbReference>
<keyword evidence="5 13" id="KW-0812">Transmembrane</keyword>
<dbReference type="PANTHER" id="PTHR22888">
    <property type="entry name" value="CYTOCHROME C OXIDASE, SUBUNIT II"/>
    <property type="match status" value="1"/>
</dbReference>
<dbReference type="PANTHER" id="PTHR22888:SF9">
    <property type="entry name" value="CYTOCHROME C OXIDASE SUBUNIT 2"/>
    <property type="match status" value="1"/>
</dbReference>
<gene>
    <name evidence="17" type="primary">COXII</name>
</gene>
<dbReference type="Pfam" id="PF03161">
    <property type="entry name" value="LAGLIDADG_2"/>
    <property type="match status" value="1"/>
</dbReference>
<feature type="transmembrane region" description="Helical" evidence="14">
    <location>
        <begin position="65"/>
        <end position="86"/>
    </location>
</feature>
<dbReference type="AlphaFoldDB" id="Q8SHP9"/>
<dbReference type="RefSeq" id="NP_570154.1">
    <property type="nucleotide sequence ID" value="NC_003388.1"/>
</dbReference>
<dbReference type="CDD" id="cd13912">
    <property type="entry name" value="CcO_II_C"/>
    <property type="match status" value="1"/>
</dbReference>
<evidence type="ECO:0000256" key="11">
    <source>
        <dbReference type="ARBA" id="ARBA00023136"/>
    </source>
</evidence>
<dbReference type="FunFam" id="2.60.40.420:FF:000001">
    <property type="entry name" value="Cytochrome c oxidase subunit 2"/>
    <property type="match status" value="1"/>
</dbReference>
<dbReference type="Gene3D" id="3.10.28.10">
    <property type="entry name" value="Homing endonucleases"/>
    <property type="match status" value="2"/>
</dbReference>
<evidence type="ECO:0000256" key="9">
    <source>
        <dbReference type="ARBA" id="ARBA00022989"/>
    </source>
</evidence>
<proteinExistence type="inferred from homology"/>
<dbReference type="InterPro" id="IPR034210">
    <property type="entry name" value="CcO_II_C"/>
</dbReference>
<evidence type="ECO:0000256" key="3">
    <source>
        <dbReference type="ARBA" id="ARBA00022448"/>
    </source>
</evidence>
<dbReference type="SUPFAM" id="SSF55608">
    <property type="entry name" value="Homing endonucleases"/>
    <property type="match status" value="1"/>
</dbReference>
<dbReference type="SUPFAM" id="SSF81464">
    <property type="entry name" value="Cytochrome c oxidase subunit II-like, transmembrane region"/>
    <property type="match status" value="1"/>
</dbReference>
<evidence type="ECO:0000256" key="2">
    <source>
        <dbReference type="ARBA" id="ARBA00007866"/>
    </source>
</evidence>
<dbReference type="GO" id="GO:0005743">
    <property type="term" value="C:mitochondrial inner membrane"/>
    <property type="evidence" value="ECO:0007669"/>
    <property type="project" value="UniProtKB-SubCell"/>
</dbReference>
<dbReference type="EMBL" id="AF447590">
    <property type="protein sequence ID" value="AAL74180.1"/>
    <property type="molecule type" value="Genomic_DNA"/>
</dbReference>
<keyword evidence="13" id="KW-0999">Mitochondrion inner membrane</keyword>
<evidence type="ECO:0000259" key="15">
    <source>
        <dbReference type="PROSITE" id="PS50857"/>
    </source>
</evidence>
<comment type="cofactor">
    <cofactor evidence="13">
        <name>Cu cation</name>
        <dbReference type="ChEBI" id="CHEBI:23378"/>
    </cofactor>
    <text evidence="13">Binds a copper A center.</text>
</comment>
<dbReference type="InterPro" id="IPR036257">
    <property type="entry name" value="Cyt_c_oxidase_su2_TM_sf"/>
</dbReference>
<comment type="subcellular location">
    <subcellularLocation>
        <location evidence="1">Membrane</location>
        <topology evidence="1">Multi-pass membrane protein</topology>
    </subcellularLocation>
    <subcellularLocation>
        <location evidence="13">Mitochondrion inner membrane</location>
        <topology evidence="13">Multi-pass membrane protein</topology>
    </subcellularLocation>
</comment>
<geneLocation type="mitochondrion" evidence="17"/>
<dbReference type="InterPro" id="IPR027434">
    <property type="entry name" value="Homing_endonucl"/>
</dbReference>
<protein>
    <recommendedName>
        <fullName evidence="13">Cytochrome c oxidase subunit 2</fullName>
    </recommendedName>
</protein>
<accession>Q8SHP9</accession>
<sequence length="540" mass="62836">MLLTNRKLNLIYLLQMEGLVELHDNIMYYLVIILFSVGWVLFSIIRNFAAKRSPISHKYLNHGTLIELIWTITPAVILILIAFPSFKLLYLMDEVNDPSMSILAEGLFFLGGLKLYILNKIKEARNLSGEKNNTLVSYRLAQVKGMNSLSSNFILRNFNYNISFNKTFHSKVRASNRIGPHSEEVISIVIGSLLGDAYANARTIEGTRICYRQSDKHSDYLFWLYDFFYTRGYCSNLKPRKYTRKLKDMEYYGYEFNTFTFRSFNWIHKLFYKKGTKYINPQLEQYLTPLALAIWIMDDGCWASSGVRISTNCFKLEEVKLLANMLTKLYNLNCTVKNIEGRYSIYITKESIPKLRDILLPYILPSMKYKLGLKNEQIICFLLFIATDWVTCGWLKCCLMYSRQVVLSQLHQWYWSYQYPDFIDSNEEFIEFDSYIVPDSDLEEGGLRMLEVDNRVIVPELTHIRFVVTSGDVIHSFAVPSLGIKTDAYPGRLNQVSIFINREGVFYGQCSEICGILHSSMPIVIESVNIDKFVHWLYNA</sequence>
<evidence type="ECO:0000256" key="8">
    <source>
        <dbReference type="ARBA" id="ARBA00022982"/>
    </source>
</evidence>
<evidence type="ECO:0000256" key="6">
    <source>
        <dbReference type="ARBA" id="ARBA00022723"/>
    </source>
</evidence>
<dbReference type="Gene3D" id="1.10.287.90">
    <property type="match status" value="1"/>
</dbReference>
<keyword evidence="8 13" id="KW-0249">Electron transport</keyword>
<keyword evidence="10 13" id="KW-0186">Copper</keyword>
<dbReference type="InterPro" id="IPR008972">
    <property type="entry name" value="Cupredoxin"/>
</dbReference>
<evidence type="ECO:0000256" key="7">
    <source>
        <dbReference type="ARBA" id="ARBA00022967"/>
    </source>
</evidence>
<feature type="domain" description="Cytochrome oxidase subunit II copper A binding" evidence="15">
    <location>
        <begin position="401"/>
        <end position="539"/>
    </location>
</feature>
<evidence type="ECO:0000256" key="10">
    <source>
        <dbReference type="ARBA" id="ARBA00023008"/>
    </source>
</evidence>
<dbReference type="GO" id="GO:0004519">
    <property type="term" value="F:endonuclease activity"/>
    <property type="evidence" value="ECO:0007669"/>
    <property type="project" value="InterPro"/>
</dbReference>
<dbReference type="PROSITE" id="PS50999">
    <property type="entry name" value="COX2_TM"/>
    <property type="match status" value="1"/>
</dbReference>
<name>Q8SHP9_HYPJE</name>
<keyword evidence="9 14" id="KW-1133">Transmembrane helix</keyword>
<comment type="catalytic activity">
    <reaction evidence="12">
        <text>4 Fe(II)-[cytochrome c] + O2 + 8 H(+)(in) = 4 Fe(III)-[cytochrome c] + 2 H2O + 4 H(+)(out)</text>
        <dbReference type="Rhea" id="RHEA:11436"/>
        <dbReference type="Rhea" id="RHEA-COMP:10350"/>
        <dbReference type="Rhea" id="RHEA-COMP:14399"/>
        <dbReference type="ChEBI" id="CHEBI:15377"/>
        <dbReference type="ChEBI" id="CHEBI:15378"/>
        <dbReference type="ChEBI" id="CHEBI:15379"/>
        <dbReference type="ChEBI" id="CHEBI:29033"/>
        <dbReference type="ChEBI" id="CHEBI:29034"/>
        <dbReference type="EC" id="7.1.1.9"/>
    </reaction>
    <physiologicalReaction direction="left-to-right" evidence="12">
        <dbReference type="Rhea" id="RHEA:11437"/>
    </physiologicalReaction>
</comment>
<comment type="function">
    <text evidence="13">Component of the cytochrome c oxidase, the last enzyme in the mitochondrial electron transport chain which drives oxidative phosphorylation. The respiratory chain contains 3 multisubunit complexes succinate dehydrogenase (complex II, CII), ubiquinol-cytochrome c oxidoreductase (cytochrome b-c1 complex, complex III, CIII) and cytochrome c oxidase (complex IV, CIV), that cooperate to transfer electrons derived from NADH and succinate to molecular oxygen, creating an electrochemical gradient over the inner membrane that drives transmembrane transport and the ATP synthase. Cytochrome c oxidase is the component of the respiratory chain that catalyzes the reduction of oxygen to water. Electrons originating from reduced cytochrome c in the intermembrane space (IMS) are transferred via the dinuclear copper A center (CU(A)) of subunit 2 and heme A of subunit 1 to the active site in subunit 1, a binuclear center (BNC) formed by heme A3 and copper B (CU(B)). The BNC reduces molecular oxygen to 2 water molecules using 4 electrons from cytochrome c in the IMS and 4 protons from the mitochondrial matrix.</text>
</comment>
<dbReference type="GO" id="GO:0004129">
    <property type="term" value="F:cytochrome-c oxidase activity"/>
    <property type="evidence" value="ECO:0007669"/>
    <property type="project" value="UniProtKB-EC"/>
</dbReference>
<dbReference type="InterPro" id="IPR001505">
    <property type="entry name" value="Copper_CuA"/>
</dbReference>
<dbReference type="Pfam" id="PF02790">
    <property type="entry name" value="COX2_TM"/>
    <property type="match status" value="1"/>
</dbReference>
<evidence type="ECO:0000256" key="13">
    <source>
        <dbReference type="RuleBase" id="RU000457"/>
    </source>
</evidence>
<keyword evidence="11 13" id="KW-0472">Membrane</keyword>
<dbReference type="GO" id="GO:0042773">
    <property type="term" value="P:ATP synthesis coupled electron transport"/>
    <property type="evidence" value="ECO:0007669"/>
    <property type="project" value="TreeGrafter"/>
</dbReference>
<evidence type="ECO:0000256" key="4">
    <source>
        <dbReference type="ARBA" id="ARBA00022660"/>
    </source>
</evidence>
<dbReference type="SUPFAM" id="SSF49503">
    <property type="entry name" value="Cupredoxins"/>
    <property type="match status" value="1"/>
</dbReference>
<comment type="similarity">
    <text evidence="2 13">Belongs to the cytochrome c oxidase subunit 2 family.</text>
</comment>
<keyword evidence="13 17" id="KW-0496">Mitochondrion</keyword>
<evidence type="ECO:0000259" key="16">
    <source>
        <dbReference type="PROSITE" id="PS50999"/>
    </source>
</evidence>
<dbReference type="PROSITE" id="PS00078">
    <property type="entry name" value="COX2"/>
    <property type="match status" value="1"/>
</dbReference>
<dbReference type="InterPro" id="IPR011759">
    <property type="entry name" value="Cyt_c_oxidase_su2_TM_dom"/>
</dbReference>
<feature type="domain" description="Cytochrome oxidase subunit II transmembrane region profile" evidence="16">
    <location>
        <begin position="1"/>
        <end position="96"/>
    </location>
</feature>